<dbReference type="SUPFAM" id="SSF55729">
    <property type="entry name" value="Acyl-CoA N-acyltransferases (Nat)"/>
    <property type="match status" value="2"/>
</dbReference>
<feature type="coiled-coil region" evidence="7">
    <location>
        <begin position="255"/>
        <end position="292"/>
    </location>
</feature>
<comment type="caution">
    <text evidence="8">The sequence shown here is derived from an EMBL/GenBank/DDBJ whole genome shotgun (WGS) entry which is preliminary data.</text>
</comment>
<dbReference type="EMBL" id="JAUSUR010000005">
    <property type="protein sequence ID" value="MDQ0362197.1"/>
    <property type="molecule type" value="Genomic_DNA"/>
</dbReference>
<dbReference type="Gene3D" id="1.20.58.90">
    <property type="match status" value="1"/>
</dbReference>
<dbReference type="EC" id="2.3.2.10" evidence="8"/>
<protein>
    <submittedName>
        <fullName evidence="8">Serine/alanine adding enzyme</fullName>
        <ecNumber evidence="8">2.3.2.10</ecNumber>
    </submittedName>
</protein>
<dbReference type="InterPro" id="IPR050644">
    <property type="entry name" value="PG_Glycine_Bridge_Synth"/>
</dbReference>
<dbReference type="Pfam" id="PF02388">
    <property type="entry name" value="FemAB"/>
    <property type="match status" value="1"/>
</dbReference>
<evidence type="ECO:0000256" key="1">
    <source>
        <dbReference type="ARBA" id="ARBA00009943"/>
    </source>
</evidence>
<evidence type="ECO:0000313" key="9">
    <source>
        <dbReference type="Proteomes" id="UP001230220"/>
    </source>
</evidence>
<evidence type="ECO:0000256" key="4">
    <source>
        <dbReference type="ARBA" id="ARBA00022984"/>
    </source>
</evidence>
<evidence type="ECO:0000256" key="7">
    <source>
        <dbReference type="SAM" id="Coils"/>
    </source>
</evidence>
<proteinExistence type="inferred from homology"/>
<keyword evidence="9" id="KW-1185">Reference proteome</keyword>
<dbReference type="Gene3D" id="3.40.630.30">
    <property type="match status" value="2"/>
</dbReference>
<name>A0ABU0E5P5_9FIRM</name>
<keyword evidence="6" id="KW-0961">Cell wall biogenesis/degradation</keyword>
<dbReference type="RefSeq" id="WP_307409586.1">
    <property type="nucleotide sequence ID" value="NZ_JAUSUR010000005.1"/>
</dbReference>
<sequence>MYQFKVGIDSEKHDAFVKGHPLCNLLQSSSWAKVKDNWRSVIVGIEDDGELIASALVLIKPLPLGFTMLYVPRGPVMDYEDARVVKFFIQELKKYAKTQKCLFIKMDPGIHVNDYPISEPNNNYYDVSTIMENLSNVGAIHMGYSKEIAEVIQPRYQANVYKSDTFEQDLPRHTKRLIKDALKRDVKVVNAGRERIQEFSDVVALTEQRKNVNLRNQEYFELLMDTYGEDAFLFLGEVNISESLKSLYEQKAINEKELSEVAENSRKKINRLNDQKASIEKSIKEFEELQDDGDGNKVIAGVLSIRFGNTMEMLYAGMNDNFKKFMPQYYIYVENMKFAFENGCDFCNMGGVEGDLQDGLTKFKSNFNPMINEFIGEFDIPVNKLLYKASQTAYKLRKAKNAKH</sequence>
<accession>A0ABU0E5P5</accession>
<gene>
    <name evidence="8" type="ORF">J2S15_002950</name>
</gene>
<organism evidence="8 9">
    <name type="scientific">Breznakia pachnodae</name>
    <dbReference type="NCBI Taxonomy" id="265178"/>
    <lineage>
        <taxon>Bacteria</taxon>
        <taxon>Bacillati</taxon>
        <taxon>Bacillota</taxon>
        <taxon>Erysipelotrichia</taxon>
        <taxon>Erysipelotrichales</taxon>
        <taxon>Erysipelotrichaceae</taxon>
        <taxon>Breznakia</taxon>
    </lineage>
</organism>
<comment type="similarity">
    <text evidence="1">Belongs to the FemABX family.</text>
</comment>
<dbReference type="GO" id="GO:0047206">
    <property type="term" value="F:UDP-N-acetylmuramoylpentapeptide-lysine N6-alanyltransferase activity"/>
    <property type="evidence" value="ECO:0007669"/>
    <property type="project" value="UniProtKB-EC"/>
</dbReference>
<keyword evidence="2 8" id="KW-0808">Transferase</keyword>
<dbReference type="InterPro" id="IPR003447">
    <property type="entry name" value="FEMABX"/>
</dbReference>
<evidence type="ECO:0000256" key="5">
    <source>
        <dbReference type="ARBA" id="ARBA00023315"/>
    </source>
</evidence>
<keyword evidence="3" id="KW-0133">Cell shape</keyword>
<dbReference type="PANTHER" id="PTHR36174:SF1">
    <property type="entry name" value="LIPID II:GLYCINE GLYCYLTRANSFERASE"/>
    <property type="match status" value="1"/>
</dbReference>
<evidence type="ECO:0000256" key="3">
    <source>
        <dbReference type="ARBA" id="ARBA00022960"/>
    </source>
</evidence>
<reference evidence="8 9" key="1">
    <citation type="submission" date="2023-07" db="EMBL/GenBank/DDBJ databases">
        <title>Genomic Encyclopedia of Type Strains, Phase IV (KMG-IV): sequencing the most valuable type-strain genomes for metagenomic binning, comparative biology and taxonomic classification.</title>
        <authorList>
            <person name="Goeker M."/>
        </authorList>
    </citation>
    <scope>NUCLEOTIDE SEQUENCE [LARGE SCALE GENOMIC DNA]</scope>
    <source>
        <strain evidence="8 9">DSM 16784</strain>
    </source>
</reference>
<dbReference type="Proteomes" id="UP001230220">
    <property type="component" value="Unassembled WGS sequence"/>
</dbReference>
<dbReference type="PANTHER" id="PTHR36174">
    <property type="entry name" value="LIPID II:GLYCINE GLYCYLTRANSFERASE"/>
    <property type="match status" value="1"/>
</dbReference>
<dbReference type="PROSITE" id="PS51191">
    <property type="entry name" value="FEMABX"/>
    <property type="match status" value="1"/>
</dbReference>
<keyword evidence="4" id="KW-0573">Peptidoglycan synthesis</keyword>
<keyword evidence="5 8" id="KW-0012">Acyltransferase</keyword>
<evidence type="ECO:0000313" key="8">
    <source>
        <dbReference type="EMBL" id="MDQ0362197.1"/>
    </source>
</evidence>
<evidence type="ECO:0000256" key="2">
    <source>
        <dbReference type="ARBA" id="ARBA00022679"/>
    </source>
</evidence>
<keyword evidence="7" id="KW-0175">Coiled coil</keyword>
<evidence type="ECO:0000256" key="6">
    <source>
        <dbReference type="ARBA" id="ARBA00023316"/>
    </source>
</evidence>
<dbReference type="InterPro" id="IPR016181">
    <property type="entry name" value="Acyl_CoA_acyltransferase"/>
</dbReference>